<dbReference type="OMA" id="MACKDIT"/>
<dbReference type="SUPFAM" id="SSF48452">
    <property type="entry name" value="TPR-like"/>
    <property type="match status" value="1"/>
</dbReference>
<dbReference type="STRING" id="30019.A0A0M3QWN8"/>
<name>A0A0M3QWN8_DROBS</name>
<gene>
    <name evidence="2" type="ORF">Dbus_chr3Lg1639</name>
</gene>
<evidence type="ECO:0000313" key="2">
    <source>
        <dbReference type="EMBL" id="ALC44473.1"/>
    </source>
</evidence>
<dbReference type="GO" id="GO:0006570">
    <property type="term" value="P:tyrosine metabolic process"/>
    <property type="evidence" value="ECO:0007669"/>
    <property type="project" value="TreeGrafter"/>
</dbReference>
<dbReference type="SMR" id="A0A0M3QWN8"/>
<proteinExistence type="inferred from homology"/>
<evidence type="ECO:0000313" key="3">
    <source>
        <dbReference type="Proteomes" id="UP000494163"/>
    </source>
</evidence>
<dbReference type="Gene3D" id="1.25.40.10">
    <property type="entry name" value="Tetratricopeptide repeat domain"/>
    <property type="match status" value="1"/>
</dbReference>
<keyword evidence="3" id="KW-1185">Reference proteome</keyword>
<reference evidence="2 3" key="1">
    <citation type="submission" date="2015-08" db="EMBL/GenBank/DDBJ databases">
        <title>Ancestral chromatin configuration constrains chromatin evolution on differentiating sex chromosomes in Drosophila.</title>
        <authorList>
            <person name="Zhou Q."/>
            <person name="Bachtrog D."/>
        </authorList>
    </citation>
    <scope>NUCLEOTIDE SEQUENCE [LARGE SCALE GENOMIC DNA]</scope>
    <source>
        <tissue evidence="2">Whole larvae</tissue>
    </source>
</reference>
<dbReference type="SMART" id="SM00028">
    <property type="entry name" value="TPR"/>
    <property type="match status" value="2"/>
</dbReference>
<dbReference type="PANTHER" id="PTHR21405:SF0">
    <property type="entry name" value="TETRATRICOPEPTIDE REPEAT PROTEIN 36"/>
    <property type="match status" value="1"/>
</dbReference>
<organism evidence="2 3">
    <name type="scientific">Drosophila busckii</name>
    <name type="common">Fruit fly</name>
    <dbReference type="NCBI Taxonomy" id="30019"/>
    <lineage>
        <taxon>Eukaryota</taxon>
        <taxon>Metazoa</taxon>
        <taxon>Ecdysozoa</taxon>
        <taxon>Arthropoda</taxon>
        <taxon>Hexapoda</taxon>
        <taxon>Insecta</taxon>
        <taxon>Pterygota</taxon>
        <taxon>Neoptera</taxon>
        <taxon>Endopterygota</taxon>
        <taxon>Diptera</taxon>
        <taxon>Brachycera</taxon>
        <taxon>Muscomorpha</taxon>
        <taxon>Ephydroidea</taxon>
        <taxon>Drosophilidae</taxon>
        <taxon>Drosophila</taxon>
    </lineage>
</organism>
<dbReference type="InterPro" id="IPR019734">
    <property type="entry name" value="TPR_rpt"/>
</dbReference>
<dbReference type="Proteomes" id="UP000494163">
    <property type="component" value="Chromosome 3L"/>
</dbReference>
<comment type="similarity">
    <text evidence="1">Belongs to the TTC36 family.</text>
</comment>
<accession>A0A0M3QWN8</accession>
<evidence type="ECO:0000256" key="1">
    <source>
        <dbReference type="ARBA" id="ARBA00006995"/>
    </source>
</evidence>
<sequence length="203" mass="23108">MPPAKLSAHDQQVLESIFNPLELVTPNNDIFNCDLMHGKLVDEEEPAREHLEDSKALEMEAVRLTEQGELDQALIKFDKALELTERASVLNNRAQTLRLAKRDEAALHDLNRALILATEKQARTKCHAHCQRGILHRKMDNLEEAREDFEAAAQLGSKFAKEQVSRNSIKITKINANYLQLVEINPYAALCNQMLRQAFDQLK</sequence>
<dbReference type="OrthoDB" id="539634at2759"/>
<dbReference type="InterPro" id="IPR011990">
    <property type="entry name" value="TPR-like_helical_dom_sf"/>
</dbReference>
<dbReference type="InterPro" id="IPR038906">
    <property type="entry name" value="TTC36"/>
</dbReference>
<dbReference type="AlphaFoldDB" id="A0A0M3QWN8"/>
<dbReference type="PANTHER" id="PTHR21405">
    <property type="entry name" value="CDNA SEQUENCE BC021608"/>
    <property type="match status" value="1"/>
</dbReference>
<dbReference type="EMBL" id="CP012525">
    <property type="protein sequence ID" value="ALC44473.1"/>
    <property type="molecule type" value="Genomic_DNA"/>
</dbReference>
<protein>
    <submittedName>
        <fullName evidence="2">CG14105</fullName>
    </submittedName>
</protein>